<dbReference type="GO" id="GO:0008168">
    <property type="term" value="F:methyltransferase activity"/>
    <property type="evidence" value="ECO:0007669"/>
    <property type="project" value="UniProtKB-KW"/>
</dbReference>
<dbReference type="EMBL" id="SSTD01016830">
    <property type="protein sequence ID" value="TYK00373.1"/>
    <property type="molecule type" value="Genomic_DNA"/>
</dbReference>
<evidence type="ECO:0000313" key="2">
    <source>
        <dbReference type="Proteomes" id="UP000321947"/>
    </source>
</evidence>
<dbReference type="GO" id="GO:0032259">
    <property type="term" value="P:methylation"/>
    <property type="evidence" value="ECO:0007669"/>
    <property type="project" value="UniProtKB-KW"/>
</dbReference>
<dbReference type="Proteomes" id="UP000321947">
    <property type="component" value="Unassembled WGS sequence"/>
</dbReference>
<evidence type="ECO:0000313" key="1">
    <source>
        <dbReference type="EMBL" id="TYK00373.1"/>
    </source>
</evidence>
<keyword evidence="1" id="KW-0489">Methyltransferase</keyword>
<comment type="caution">
    <text evidence="1">The sequence shown here is derived from an EMBL/GenBank/DDBJ whole genome shotgun (WGS) entry which is preliminary data.</text>
</comment>
<dbReference type="PANTHER" id="PTHR45085:SF3">
    <property type="entry name" value="S-ADENOSYL-L-METHIONINE-DEPENDENT METHYLTRANSFERASES SUPERFAMILY PROTEIN"/>
    <property type="match status" value="1"/>
</dbReference>
<gene>
    <name evidence="1" type="ORF">E5676_scaffold1112G00390</name>
</gene>
<keyword evidence="1" id="KW-0808">Transferase</keyword>
<reference evidence="1 2" key="1">
    <citation type="submission" date="2019-08" db="EMBL/GenBank/DDBJ databases">
        <title>Draft genome sequences of two oriental melons (Cucumis melo L. var makuwa).</title>
        <authorList>
            <person name="Kwon S.-Y."/>
        </authorList>
    </citation>
    <scope>NUCLEOTIDE SEQUENCE [LARGE SCALE GENOMIC DNA]</scope>
    <source>
        <strain evidence="2">cv. Chang Bougi</strain>
        <tissue evidence="1">Leaf</tissue>
    </source>
</reference>
<protein>
    <submittedName>
        <fullName evidence="1">Methyltransferase</fullName>
    </submittedName>
</protein>
<proteinExistence type="predicted"/>
<name>A0A5D3BKU2_CUCMM</name>
<sequence length="122" mass="13727">MALSHMGVHDVTGVELIDSPPLMERAVRPNVVCVIVVEECGDYEVKEIVQNSLLNNMKCQRKSTSLAGPLLVLRSVHFVELCGIDQYFAMKAMDKGVMLNRNKIKAYKLKTSFKLRLWNGFG</sequence>
<dbReference type="PANTHER" id="PTHR45085">
    <property type="entry name" value="F21J9.14"/>
    <property type="match status" value="1"/>
</dbReference>
<dbReference type="AlphaFoldDB" id="A0A5D3BKU2"/>
<organism evidence="1 2">
    <name type="scientific">Cucumis melo var. makuwa</name>
    <name type="common">Oriental melon</name>
    <dbReference type="NCBI Taxonomy" id="1194695"/>
    <lineage>
        <taxon>Eukaryota</taxon>
        <taxon>Viridiplantae</taxon>
        <taxon>Streptophyta</taxon>
        <taxon>Embryophyta</taxon>
        <taxon>Tracheophyta</taxon>
        <taxon>Spermatophyta</taxon>
        <taxon>Magnoliopsida</taxon>
        <taxon>eudicotyledons</taxon>
        <taxon>Gunneridae</taxon>
        <taxon>Pentapetalae</taxon>
        <taxon>rosids</taxon>
        <taxon>fabids</taxon>
        <taxon>Cucurbitales</taxon>
        <taxon>Cucurbitaceae</taxon>
        <taxon>Benincaseae</taxon>
        <taxon>Cucumis</taxon>
    </lineage>
</organism>
<accession>A0A5D3BKU2</accession>